<protein>
    <submittedName>
        <fullName evidence="1">Uncharacterized protein</fullName>
    </submittedName>
</protein>
<organism evidence="1 2">
    <name type="scientific">Rhizoclosmatium globosum</name>
    <dbReference type="NCBI Taxonomy" id="329046"/>
    <lineage>
        <taxon>Eukaryota</taxon>
        <taxon>Fungi</taxon>
        <taxon>Fungi incertae sedis</taxon>
        <taxon>Chytridiomycota</taxon>
        <taxon>Chytridiomycota incertae sedis</taxon>
        <taxon>Chytridiomycetes</taxon>
        <taxon>Chytridiales</taxon>
        <taxon>Chytriomycetaceae</taxon>
        <taxon>Rhizoclosmatium</taxon>
    </lineage>
</organism>
<dbReference type="Proteomes" id="UP000193642">
    <property type="component" value="Unassembled WGS sequence"/>
</dbReference>
<evidence type="ECO:0000313" key="2">
    <source>
        <dbReference type="Proteomes" id="UP000193642"/>
    </source>
</evidence>
<gene>
    <name evidence="1" type="ORF">BCR33DRAFT_334866</name>
</gene>
<accession>A0A1Y2C3R8</accession>
<keyword evidence="2" id="KW-1185">Reference proteome</keyword>
<name>A0A1Y2C3R8_9FUNG</name>
<sequence length="192" mass="22712">MGNVDVKPCNVGEAPEKSFYMFDYTFKEPREVEFVVQKALAAHDRWTLRNTEDEAYSALSDRDKHIRYLLGQINARTSQLTIPTNLAALQLINKSKNMDKKYTPFMWSFQYEFVNHGSLLRDYGLMPRRLMHGMAETVNDQADETIFDENVTETHVSLAEWEGGKRRRMTLMMLFLWEVRIQIKMKEKWEIF</sequence>
<evidence type="ECO:0000313" key="1">
    <source>
        <dbReference type="EMBL" id="ORY41537.1"/>
    </source>
</evidence>
<proteinExistence type="predicted"/>
<dbReference type="AlphaFoldDB" id="A0A1Y2C3R8"/>
<dbReference type="EMBL" id="MCGO01000031">
    <property type="protein sequence ID" value="ORY41537.1"/>
    <property type="molecule type" value="Genomic_DNA"/>
</dbReference>
<comment type="caution">
    <text evidence="1">The sequence shown here is derived from an EMBL/GenBank/DDBJ whole genome shotgun (WGS) entry which is preliminary data.</text>
</comment>
<reference evidence="1 2" key="1">
    <citation type="submission" date="2016-07" db="EMBL/GenBank/DDBJ databases">
        <title>Pervasive Adenine N6-methylation of Active Genes in Fungi.</title>
        <authorList>
            <consortium name="DOE Joint Genome Institute"/>
            <person name="Mondo S.J."/>
            <person name="Dannebaum R.O."/>
            <person name="Kuo R.C."/>
            <person name="Labutti K."/>
            <person name="Haridas S."/>
            <person name="Kuo A."/>
            <person name="Salamov A."/>
            <person name="Ahrendt S.R."/>
            <person name="Lipzen A."/>
            <person name="Sullivan W."/>
            <person name="Andreopoulos W.B."/>
            <person name="Clum A."/>
            <person name="Lindquist E."/>
            <person name="Daum C."/>
            <person name="Ramamoorthy G.K."/>
            <person name="Gryganskyi A."/>
            <person name="Culley D."/>
            <person name="Magnuson J.K."/>
            <person name="James T.Y."/>
            <person name="O'Malley M.A."/>
            <person name="Stajich J.E."/>
            <person name="Spatafora J.W."/>
            <person name="Visel A."/>
            <person name="Grigoriev I.V."/>
        </authorList>
    </citation>
    <scope>NUCLEOTIDE SEQUENCE [LARGE SCALE GENOMIC DNA]</scope>
    <source>
        <strain evidence="1 2">JEL800</strain>
    </source>
</reference>